<feature type="domain" description="MacB-like periplasmic core" evidence="8">
    <location>
        <begin position="492"/>
        <end position="636"/>
    </location>
</feature>
<keyword evidence="5 6" id="KW-0472">Membrane</keyword>
<proteinExistence type="predicted"/>
<feature type="transmembrane region" description="Helical" evidence="6">
    <location>
        <begin position="376"/>
        <end position="403"/>
    </location>
</feature>
<organism evidence="9">
    <name type="scientific">Parabacteroides goldsteinii</name>
    <dbReference type="NCBI Taxonomy" id="328812"/>
    <lineage>
        <taxon>Bacteria</taxon>
        <taxon>Pseudomonadati</taxon>
        <taxon>Bacteroidota</taxon>
        <taxon>Bacteroidia</taxon>
        <taxon>Bacteroidales</taxon>
        <taxon>Tannerellaceae</taxon>
        <taxon>Parabacteroides</taxon>
    </lineage>
</organism>
<reference evidence="9" key="1">
    <citation type="journal article" date="2019" name="Nat. Med.">
        <title>A library of human gut bacterial isolates paired with longitudinal multiomics data enables mechanistic microbiome research.</title>
        <authorList>
            <person name="Poyet M."/>
            <person name="Groussin M."/>
            <person name="Gibbons S.M."/>
            <person name="Avila-Pacheco J."/>
            <person name="Jiang X."/>
            <person name="Kearney S.M."/>
            <person name="Perrotta A.R."/>
            <person name="Berdy B."/>
            <person name="Zhao S."/>
            <person name="Lieberman T.D."/>
            <person name="Swanson P.K."/>
            <person name="Smith M."/>
            <person name="Roesemann S."/>
            <person name="Alexander J.E."/>
            <person name="Rich S.A."/>
            <person name="Livny J."/>
            <person name="Vlamakis H."/>
            <person name="Clish C."/>
            <person name="Bullock K."/>
            <person name="Deik A."/>
            <person name="Scott J."/>
            <person name="Pierce K.A."/>
            <person name="Xavier R.J."/>
            <person name="Alm E.J."/>
        </authorList>
    </citation>
    <scope>NUCLEOTIDE SEQUENCE</scope>
    <source>
        <strain evidence="9">BIOML-A4</strain>
    </source>
</reference>
<feature type="domain" description="MacB-like periplasmic core" evidence="8">
    <location>
        <begin position="22"/>
        <end position="249"/>
    </location>
</feature>
<evidence type="ECO:0000313" key="9">
    <source>
        <dbReference type="EMBL" id="MRY11278.1"/>
    </source>
</evidence>
<accession>A0A6G1ZBX0</accession>
<dbReference type="Pfam" id="PF02687">
    <property type="entry name" value="FtsX"/>
    <property type="match status" value="2"/>
</dbReference>
<evidence type="ECO:0000256" key="3">
    <source>
        <dbReference type="ARBA" id="ARBA00022692"/>
    </source>
</evidence>
<comment type="caution">
    <text evidence="9">The sequence shown here is derived from an EMBL/GenBank/DDBJ whole genome shotgun (WGS) entry which is preliminary data.</text>
</comment>
<feature type="domain" description="ABC3 transporter permease C-terminal" evidence="7">
    <location>
        <begin position="686"/>
        <end position="799"/>
    </location>
</feature>
<dbReference type="Pfam" id="PF12704">
    <property type="entry name" value="MacB_PCD"/>
    <property type="match status" value="2"/>
</dbReference>
<feature type="transmembrane region" description="Helical" evidence="6">
    <location>
        <begin position="769"/>
        <end position="789"/>
    </location>
</feature>
<feature type="transmembrane region" description="Helical" evidence="6">
    <location>
        <begin position="289"/>
        <end position="311"/>
    </location>
</feature>
<protein>
    <submittedName>
        <fullName evidence="9">FtsX-like permease family protein</fullName>
    </submittedName>
</protein>
<evidence type="ECO:0000256" key="4">
    <source>
        <dbReference type="ARBA" id="ARBA00022989"/>
    </source>
</evidence>
<comment type="subcellular location">
    <subcellularLocation>
        <location evidence="1">Cell membrane</location>
        <topology evidence="1">Multi-pass membrane protein</topology>
    </subcellularLocation>
</comment>
<evidence type="ECO:0000256" key="6">
    <source>
        <dbReference type="SAM" id="Phobius"/>
    </source>
</evidence>
<evidence type="ECO:0000256" key="5">
    <source>
        <dbReference type="ARBA" id="ARBA00023136"/>
    </source>
</evidence>
<evidence type="ECO:0000259" key="8">
    <source>
        <dbReference type="Pfam" id="PF12704"/>
    </source>
</evidence>
<name>A0A6G1ZBX0_9BACT</name>
<feature type="transmembrane region" description="Helical" evidence="6">
    <location>
        <begin position="332"/>
        <end position="356"/>
    </location>
</feature>
<dbReference type="InterPro" id="IPR050250">
    <property type="entry name" value="Macrolide_Exporter_MacB"/>
</dbReference>
<dbReference type="PANTHER" id="PTHR30572:SF18">
    <property type="entry name" value="ABC-TYPE MACROLIDE FAMILY EXPORT SYSTEM PERMEASE COMPONENT 2"/>
    <property type="match status" value="1"/>
</dbReference>
<feature type="domain" description="ABC3 transporter permease C-terminal" evidence="7">
    <location>
        <begin position="292"/>
        <end position="399"/>
    </location>
</feature>
<feature type="transmembrane region" description="Helical" evidence="6">
    <location>
        <begin position="736"/>
        <end position="757"/>
    </location>
</feature>
<evidence type="ECO:0000256" key="2">
    <source>
        <dbReference type="ARBA" id="ARBA00022475"/>
    </source>
</evidence>
<gene>
    <name evidence="9" type="ORF">GKE01_07305</name>
</gene>
<dbReference type="EMBL" id="WKLP01000008">
    <property type="protein sequence ID" value="MRY11278.1"/>
    <property type="molecule type" value="Genomic_DNA"/>
</dbReference>
<feature type="transmembrane region" description="Helical" evidence="6">
    <location>
        <begin position="21"/>
        <end position="43"/>
    </location>
</feature>
<dbReference type="GO" id="GO:0022857">
    <property type="term" value="F:transmembrane transporter activity"/>
    <property type="evidence" value="ECO:0007669"/>
    <property type="project" value="TreeGrafter"/>
</dbReference>
<keyword evidence="2" id="KW-1003">Cell membrane</keyword>
<evidence type="ECO:0000259" key="7">
    <source>
        <dbReference type="Pfam" id="PF02687"/>
    </source>
</evidence>
<dbReference type="InterPro" id="IPR003838">
    <property type="entry name" value="ABC3_permease_C"/>
</dbReference>
<feature type="transmembrane region" description="Helical" evidence="6">
    <location>
        <begin position="680"/>
        <end position="703"/>
    </location>
</feature>
<feature type="transmembrane region" description="Helical" evidence="6">
    <location>
        <begin position="423"/>
        <end position="446"/>
    </location>
</feature>
<keyword evidence="3 6" id="KW-0812">Transmembrane</keyword>
<dbReference type="AlphaFoldDB" id="A0A6G1ZBX0"/>
<keyword evidence="4 6" id="KW-1133">Transmembrane helix</keyword>
<dbReference type="InterPro" id="IPR025857">
    <property type="entry name" value="MacB_PCD"/>
</dbReference>
<dbReference type="PANTHER" id="PTHR30572">
    <property type="entry name" value="MEMBRANE COMPONENT OF TRANSPORTER-RELATED"/>
    <property type="match status" value="1"/>
</dbReference>
<sequence>MNMIQHHIKLAIRNLLKYKTQSLISIIGLAVGVCCFAICSYTLRVDLNWNHNIKEVERICIVFTETEKGSQTSYSPFASAMLAKEFPEIESATAYSQVQPYTEKLCEIRKTDGTTNYFKELFVFADHHFLDFFNIRLINGNPNEINQTPDAILVTEKTANRLFGTTDVIGKTFTDINDFDDTQKVFTIRGVIENFPKQSDLERYSGIELNTTNEAICSPDRYIYYDGFNSFVKIKPGINIDKLNEKLKKSTLKYPKNKNEIAESIVQLKPLTKRDTLYKRNFFSDSGSIFFIIGLLVLLTALFNYVLFIIGRMMNRIKECGIRQVNGATKYSIFYLLFIEASIAFLIACTCSFTIAELAIPHINSLNPDFSIDNSYVVQLLTQYSIIGLGGIALLCLIVIHNLGKISLIQSLFSNQIIRRHSVLRNIFISIQLVICFLFLGTTWFVKQQSDLIEYRLTNGLSETDKTSTFDVSLNGDKLTPHRPEILQKLRQDPKVEIVCRNGMGFSGAWQLREGSFSWEGISDEVAKSTMGHIYTDPSFFELVNQKLRDGRLYSSEETDKAVVNESFARLFNRNPIGMQINVRYWGTEMSNFQVVGIVSDFMNNRHEMNTRPVLPCIYMPFPKNSLNMSCLVKIKPEYRKEFPEIMKAELSKYVNQATPTYIFSMKDDSGFYVSREQNIFKLTTIFSIISIIISLLGIYASVTLSTDRRKKEVAIRKINGATPATIVHMFCKSNLLQLFVSACIAFPILILLLKSWLESYAERISIGILPFILIFLLMAVIVAITIIWQLWRIARINPAEVIKSE</sequence>
<dbReference type="GO" id="GO:0005886">
    <property type="term" value="C:plasma membrane"/>
    <property type="evidence" value="ECO:0007669"/>
    <property type="project" value="UniProtKB-SubCell"/>
</dbReference>
<dbReference type="RefSeq" id="WP_154278170.1">
    <property type="nucleotide sequence ID" value="NZ_WKLJ01000010.1"/>
</dbReference>
<evidence type="ECO:0000256" key="1">
    <source>
        <dbReference type="ARBA" id="ARBA00004651"/>
    </source>
</evidence>